<feature type="compositionally biased region" description="Polar residues" evidence="3">
    <location>
        <begin position="230"/>
        <end position="246"/>
    </location>
</feature>
<feature type="compositionally biased region" description="Polar residues" evidence="3">
    <location>
        <begin position="109"/>
        <end position="119"/>
    </location>
</feature>
<dbReference type="GO" id="GO:0048255">
    <property type="term" value="P:mRNA stabilization"/>
    <property type="evidence" value="ECO:0007669"/>
    <property type="project" value="InterPro"/>
</dbReference>
<dbReference type="Gene3D" id="1.10.10.10">
    <property type="entry name" value="Winged helix-like DNA-binding domain superfamily/Winged helix DNA-binding domain"/>
    <property type="match status" value="1"/>
</dbReference>
<feature type="compositionally biased region" description="Basic and acidic residues" evidence="3">
    <location>
        <begin position="824"/>
        <end position="837"/>
    </location>
</feature>
<proteinExistence type="predicted"/>
<feature type="region of interest" description="Disordered" evidence="3">
    <location>
        <begin position="824"/>
        <end position="843"/>
    </location>
</feature>
<dbReference type="GO" id="GO:0045727">
    <property type="term" value="P:positive regulation of translation"/>
    <property type="evidence" value="ECO:0007669"/>
    <property type="project" value="TreeGrafter"/>
</dbReference>
<reference evidence="5 6" key="1">
    <citation type="submission" date="2017-03" db="EMBL/GenBank/DDBJ databases">
        <title>Genomes of endolithic fungi from Antarctica.</title>
        <authorList>
            <person name="Coleine C."/>
            <person name="Masonjones S."/>
            <person name="Stajich J.E."/>
        </authorList>
    </citation>
    <scope>NUCLEOTIDE SEQUENCE [LARGE SCALE GENOMIC DNA]</scope>
    <source>
        <strain evidence="5 6">CCFEE 6315</strain>
    </source>
</reference>
<dbReference type="SUPFAM" id="SSF46785">
    <property type="entry name" value="Winged helix' DNA-binding domain"/>
    <property type="match status" value="1"/>
</dbReference>
<feature type="domain" description="HTH La-type RNA-binding" evidence="4">
    <location>
        <begin position="646"/>
        <end position="737"/>
    </location>
</feature>
<dbReference type="GO" id="GO:0000339">
    <property type="term" value="F:RNA cap binding"/>
    <property type="evidence" value="ECO:0007669"/>
    <property type="project" value="InterPro"/>
</dbReference>
<dbReference type="Pfam" id="PF21071">
    <property type="entry name" value="LARP1_HEAT"/>
    <property type="match status" value="1"/>
</dbReference>
<feature type="compositionally biased region" description="Basic and acidic residues" evidence="3">
    <location>
        <begin position="281"/>
        <end position="302"/>
    </location>
</feature>
<dbReference type="CDD" id="cd07323">
    <property type="entry name" value="LAM"/>
    <property type="match status" value="1"/>
</dbReference>
<dbReference type="GO" id="GO:0010494">
    <property type="term" value="C:cytoplasmic stress granule"/>
    <property type="evidence" value="ECO:0007669"/>
    <property type="project" value="TreeGrafter"/>
</dbReference>
<dbReference type="InterPro" id="IPR006607">
    <property type="entry name" value="DM15"/>
</dbReference>
<evidence type="ECO:0000259" key="4">
    <source>
        <dbReference type="PROSITE" id="PS50961"/>
    </source>
</evidence>
<dbReference type="EMBL" id="NAJL01000017">
    <property type="protein sequence ID" value="TKA28738.1"/>
    <property type="molecule type" value="Genomic_DNA"/>
</dbReference>
<dbReference type="PROSITE" id="PS50961">
    <property type="entry name" value="HTH_LA"/>
    <property type="match status" value="1"/>
</dbReference>
<feature type="region of interest" description="Disordered" evidence="3">
    <location>
        <begin position="905"/>
        <end position="946"/>
    </location>
</feature>
<dbReference type="PANTHER" id="PTHR22792">
    <property type="entry name" value="LUPUS LA PROTEIN-RELATED"/>
    <property type="match status" value="1"/>
</dbReference>
<feature type="compositionally biased region" description="Low complexity" evidence="3">
    <location>
        <begin position="25"/>
        <end position="39"/>
    </location>
</feature>
<feature type="compositionally biased region" description="Low complexity" evidence="3">
    <location>
        <begin position="440"/>
        <end position="454"/>
    </location>
</feature>
<gene>
    <name evidence="5" type="ORF">B0A50_03066</name>
</gene>
<dbReference type="PANTHER" id="PTHR22792:SF132">
    <property type="entry name" value="LA-RELATED PROTEIN 1"/>
    <property type="match status" value="1"/>
</dbReference>
<feature type="compositionally biased region" description="Basic and acidic residues" evidence="3">
    <location>
        <begin position="399"/>
        <end position="422"/>
    </location>
</feature>
<dbReference type="SMART" id="SM00715">
    <property type="entry name" value="LA"/>
    <property type="match status" value="1"/>
</dbReference>
<feature type="compositionally biased region" description="Basic and acidic residues" evidence="3">
    <location>
        <begin position="40"/>
        <end position="51"/>
    </location>
</feature>
<dbReference type="Pfam" id="PF05383">
    <property type="entry name" value="La"/>
    <property type="match status" value="1"/>
</dbReference>
<keyword evidence="1 2" id="KW-0694">RNA-binding</keyword>
<feature type="region of interest" description="Disordered" evidence="3">
    <location>
        <begin position="1"/>
        <end position="545"/>
    </location>
</feature>
<feature type="compositionally biased region" description="Gly residues" evidence="3">
    <location>
        <begin position="340"/>
        <end position="364"/>
    </location>
</feature>
<dbReference type="InterPro" id="IPR045180">
    <property type="entry name" value="La_dom_prot"/>
</dbReference>
<accession>A0A4U0U1L3</accession>
<feature type="compositionally biased region" description="Polar residues" evidence="3">
    <location>
        <begin position="80"/>
        <end position="96"/>
    </location>
</feature>
<dbReference type="InterPro" id="IPR036388">
    <property type="entry name" value="WH-like_DNA-bd_sf"/>
</dbReference>
<organism evidence="5 6">
    <name type="scientific">Salinomyces thailandicus</name>
    <dbReference type="NCBI Taxonomy" id="706561"/>
    <lineage>
        <taxon>Eukaryota</taxon>
        <taxon>Fungi</taxon>
        <taxon>Dikarya</taxon>
        <taxon>Ascomycota</taxon>
        <taxon>Pezizomycotina</taxon>
        <taxon>Dothideomycetes</taxon>
        <taxon>Dothideomycetidae</taxon>
        <taxon>Mycosphaerellales</taxon>
        <taxon>Teratosphaeriaceae</taxon>
        <taxon>Salinomyces</taxon>
    </lineage>
</organism>
<dbReference type="GO" id="GO:0005829">
    <property type="term" value="C:cytosol"/>
    <property type="evidence" value="ECO:0007669"/>
    <property type="project" value="TreeGrafter"/>
</dbReference>
<protein>
    <recommendedName>
        <fullName evidence="4">HTH La-type RNA-binding domain-containing protein</fullName>
    </recommendedName>
</protein>
<feature type="compositionally biased region" description="Polar residues" evidence="3">
    <location>
        <begin position="52"/>
        <end position="65"/>
    </location>
</feature>
<feature type="compositionally biased region" description="Polar residues" evidence="3">
    <location>
        <begin position="173"/>
        <end position="184"/>
    </location>
</feature>
<evidence type="ECO:0000313" key="5">
    <source>
        <dbReference type="EMBL" id="TKA28738.1"/>
    </source>
</evidence>
<feature type="region of interest" description="Disordered" evidence="3">
    <location>
        <begin position="572"/>
        <end position="603"/>
    </location>
</feature>
<keyword evidence="6" id="KW-1185">Reference proteome</keyword>
<sequence>MTDITTGGNWADDVEASAAEKPAESQKASGAGKQAAAKDSGVERAKSEEKTQNVASGVSSPDLTCSASTTTKDDDSSTAPTNGSSETTWETKSQASEPAWIAERKERQSSSQNSDNTVKGSKKSKDTSAQPPPKPVVLQEAAVPTVNPWMQRKEALSAKATAPQHVAKVAPAPSTTPSNASKENQAPRADPKRKANSVAALPRQGESASSTVTDSKKPTGVQGKRANEVRITQSATKPTAGDSSPNVGRPAAPTRSSLPNPTVTPPVVKDETSWPTVDTAQAKERKETADKESPKKNDKSVDETPSSKQSRKKEWQAMNITPNIIWETPNVRGRDAPRGGPAGGRGNVRGRGGFRGGANGGGGADRPSGKAGESEASPAATQQARTNLADRVAMPPPPKPDRAASESSRREQQTESRVERSTRGQSVTEQSAGLEDVKATTSPSEQTESQPPSTVSSGKVDGSASASKESDMIRVPLRGPAAKQIGANGEQAQNAAQETPPARVTTSDARKESRPYENGFKDNGFTGPARGGKRSGRGRGGSREFANGHQAAHAYTNGEYSGAGFGVPPSPSFAGPRGNHQFGYPAHGRGGFSRGNPRSQSNPMEGFYGRSFQSAYTSPALPHLQGYMPGMYEYGYPMSAVPYQPVFDQQYLMDMLSTQLEYYFSIDNLLKDMYLRRNMDSQGFVFLDFVGGFNRLKQLTQDKDLLKAVCLNSTSIEIRVGEDGKERLRRRDGWDQFLLPMEQREPGAQNEGPKELQRPEKPQLPAFGPSPARGPQSAALPGMHPRFDRRSYDAGHASYDGMAPYGAFPAVAEAFADMMGGEDMRGRTTKSPLRDNEMSPFQQARVQDEKDLEPDAFPEDQIGALTVVVKVNRPQPPFHTAATRTFSNGSIDSRTIFGEIDRAEKPGESQAAPLTNGESSTNGNTESNNTSRHASPSTARSKERSSASPDLSVFWMKDETMPSEAPSGVSLEPYVGLRLKALSQRSQAATGTCPYDLEVLYQFWCHFLIRNFNSRMYHEFKHYATEDGKERHNTTGMQNLVKFYAQALLSHNPIRDRLVRDYAELVNTEPAKLEGTAFKTLRSAWRNGALNLKNRKKLADIVDDALKERLES</sequence>
<evidence type="ECO:0000313" key="6">
    <source>
        <dbReference type="Proteomes" id="UP000308549"/>
    </source>
</evidence>
<evidence type="ECO:0000256" key="2">
    <source>
        <dbReference type="PROSITE-ProRule" id="PRU00332"/>
    </source>
</evidence>
<comment type="caution">
    <text evidence="5">The sequence shown here is derived from an EMBL/GenBank/DDBJ whole genome shotgun (WGS) entry which is preliminary data.</text>
</comment>
<feature type="compositionally biased region" description="Basic and acidic residues" evidence="3">
    <location>
        <begin position="752"/>
        <end position="761"/>
    </location>
</feature>
<dbReference type="OrthoDB" id="340227at2759"/>
<dbReference type="InterPro" id="IPR006630">
    <property type="entry name" value="La_HTH"/>
</dbReference>
<dbReference type="Proteomes" id="UP000308549">
    <property type="component" value="Unassembled WGS sequence"/>
</dbReference>
<evidence type="ECO:0000256" key="3">
    <source>
        <dbReference type="SAM" id="MobiDB-lite"/>
    </source>
</evidence>
<feature type="region of interest" description="Disordered" evidence="3">
    <location>
        <begin position="738"/>
        <end position="791"/>
    </location>
</feature>
<dbReference type="InterPro" id="IPR036390">
    <property type="entry name" value="WH_DNA-bd_sf"/>
</dbReference>
<name>A0A4U0U1L3_9PEZI</name>
<feature type="compositionally biased region" description="Low complexity" evidence="3">
    <location>
        <begin position="915"/>
        <end position="931"/>
    </location>
</feature>
<dbReference type="AlphaFoldDB" id="A0A4U0U1L3"/>
<feature type="compositionally biased region" description="Low complexity" evidence="3">
    <location>
        <begin position="484"/>
        <end position="498"/>
    </location>
</feature>
<evidence type="ECO:0000256" key="1">
    <source>
        <dbReference type="ARBA" id="ARBA00022884"/>
    </source>
</evidence>